<keyword evidence="1" id="KW-0805">Transcription regulation</keyword>
<evidence type="ECO:0000313" key="6">
    <source>
        <dbReference type="Proteomes" id="UP001061298"/>
    </source>
</evidence>
<protein>
    <recommendedName>
        <fullName evidence="7">Zinc-finger domain-containing protein</fullName>
    </recommendedName>
</protein>
<keyword evidence="4" id="KW-0472">Membrane</keyword>
<reference evidence="5" key="1">
    <citation type="submission" date="2022-10" db="EMBL/GenBank/DDBJ databases">
        <authorList>
            <person name="Mo P."/>
        </authorList>
    </citation>
    <scope>NUCLEOTIDE SEQUENCE</scope>
    <source>
        <strain evidence="5">HUAS 13-4</strain>
    </source>
</reference>
<evidence type="ECO:0000256" key="1">
    <source>
        <dbReference type="ARBA" id="ARBA00023015"/>
    </source>
</evidence>
<dbReference type="InterPro" id="IPR041916">
    <property type="entry name" value="Anti_sigma_zinc_sf"/>
</dbReference>
<name>A0ABY6E6L7_9ACTN</name>
<keyword evidence="2" id="KW-0804">Transcription</keyword>
<evidence type="ECO:0000256" key="2">
    <source>
        <dbReference type="ARBA" id="ARBA00023163"/>
    </source>
</evidence>
<keyword evidence="6" id="KW-1185">Reference proteome</keyword>
<accession>A0ABY6E6L7</accession>
<feature type="region of interest" description="Disordered" evidence="3">
    <location>
        <begin position="108"/>
        <end position="139"/>
    </location>
</feature>
<feature type="region of interest" description="Disordered" evidence="3">
    <location>
        <begin position="1"/>
        <end position="24"/>
    </location>
</feature>
<evidence type="ECO:0000256" key="4">
    <source>
        <dbReference type="SAM" id="Phobius"/>
    </source>
</evidence>
<dbReference type="RefSeq" id="WP_263230898.1">
    <property type="nucleotide sequence ID" value="NZ_CP106793.1"/>
</dbReference>
<sequence length="310" mass="31852">MTSTTDMAGHPDVEELSDLSEGLLPPSRVEDVRRHLDECPLCADVYDSLGEIRGLLGTLPGPPRMPDDVASRIDAALAAEALPDVAAPASTPESADVDSPELIAHVSRETAPPSAADRPSGHARAATGPGRAQRTRRVRRRTVAVAAVFTAAAVGLGVLLVQTLGGDTGKNTTATPQHTDAAHTYSAGTLQSQVVSLLAGKTDEGGSASAKPWGVQSDPGTAGSSGMRPNKTLQDTTVNVPTCVQQAITTNESVLAADKGVYQGALVYLLVTPDASDSTKVTAYIVDAACVKQASGSPGKVLLTHSYARS</sequence>
<evidence type="ECO:0000256" key="3">
    <source>
        <dbReference type="SAM" id="MobiDB-lite"/>
    </source>
</evidence>
<dbReference type="Proteomes" id="UP001061298">
    <property type="component" value="Chromosome"/>
</dbReference>
<organism evidence="5 6">
    <name type="scientific">Streptomyces cynarae</name>
    <dbReference type="NCBI Taxonomy" id="2981134"/>
    <lineage>
        <taxon>Bacteria</taxon>
        <taxon>Bacillati</taxon>
        <taxon>Actinomycetota</taxon>
        <taxon>Actinomycetes</taxon>
        <taxon>Kitasatosporales</taxon>
        <taxon>Streptomycetaceae</taxon>
        <taxon>Streptomyces</taxon>
    </lineage>
</organism>
<feature type="transmembrane region" description="Helical" evidence="4">
    <location>
        <begin position="143"/>
        <end position="161"/>
    </location>
</feature>
<gene>
    <name evidence="5" type="ORF">N8I84_20745</name>
</gene>
<dbReference type="EMBL" id="CP106793">
    <property type="protein sequence ID" value="UXY20856.1"/>
    <property type="molecule type" value="Genomic_DNA"/>
</dbReference>
<proteinExistence type="predicted"/>
<keyword evidence="4" id="KW-0812">Transmembrane</keyword>
<evidence type="ECO:0008006" key="7">
    <source>
        <dbReference type="Google" id="ProtNLM"/>
    </source>
</evidence>
<keyword evidence="4" id="KW-1133">Transmembrane helix</keyword>
<dbReference type="Gene3D" id="1.10.10.1320">
    <property type="entry name" value="Anti-sigma factor, zinc-finger domain"/>
    <property type="match status" value="1"/>
</dbReference>
<feature type="region of interest" description="Disordered" evidence="3">
    <location>
        <begin position="202"/>
        <end position="234"/>
    </location>
</feature>
<evidence type="ECO:0000313" key="5">
    <source>
        <dbReference type="EMBL" id="UXY20856.1"/>
    </source>
</evidence>